<gene>
    <name evidence="1" type="ORF">CR513_14110</name>
</gene>
<sequence length="124" mass="14275">MWSKRLTLAKIGLYHYALPSHGGLDIYGIDYEETFAPVAKMNMIEKLTLKEKLATQFEMKELGKLKYFLEIEVAYSKQDIFISQIKYVLDLLKEIGKLGYKTLGVPIEQNHRIGCEESPTIEKS</sequence>
<name>A0A371HI29_MUCPR</name>
<evidence type="ECO:0000313" key="1">
    <source>
        <dbReference type="EMBL" id="RDY02430.1"/>
    </source>
</evidence>
<comment type="caution">
    <text evidence="1">The sequence shown here is derived from an EMBL/GenBank/DDBJ whole genome shotgun (WGS) entry which is preliminary data.</text>
</comment>
<evidence type="ECO:0000313" key="2">
    <source>
        <dbReference type="Proteomes" id="UP000257109"/>
    </source>
</evidence>
<evidence type="ECO:0008006" key="3">
    <source>
        <dbReference type="Google" id="ProtNLM"/>
    </source>
</evidence>
<dbReference type="EMBL" id="QJKJ01002538">
    <property type="protein sequence ID" value="RDY02430.1"/>
    <property type="molecule type" value="Genomic_DNA"/>
</dbReference>
<organism evidence="1 2">
    <name type="scientific">Mucuna pruriens</name>
    <name type="common">Velvet bean</name>
    <name type="synonym">Dolichos pruriens</name>
    <dbReference type="NCBI Taxonomy" id="157652"/>
    <lineage>
        <taxon>Eukaryota</taxon>
        <taxon>Viridiplantae</taxon>
        <taxon>Streptophyta</taxon>
        <taxon>Embryophyta</taxon>
        <taxon>Tracheophyta</taxon>
        <taxon>Spermatophyta</taxon>
        <taxon>Magnoliopsida</taxon>
        <taxon>eudicotyledons</taxon>
        <taxon>Gunneridae</taxon>
        <taxon>Pentapetalae</taxon>
        <taxon>rosids</taxon>
        <taxon>fabids</taxon>
        <taxon>Fabales</taxon>
        <taxon>Fabaceae</taxon>
        <taxon>Papilionoideae</taxon>
        <taxon>50 kb inversion clade</taxon>
        <taxon>NPAAA clade</taxon>
        <taxon>indigoferoid/millettioid clade</taxon>
        <taxon>Phaseoleae</taxon>
        <taxon>Mucuna</taxon>
    </lineage>
</organism>
<reference evidence="1" key="1">
    <citation type="submission" date="2018-05" db="EMBL/GenBank/DDBJ databases">
        <title>Draft genome of Mucuna pruriens seed.</title>
        <authorList>
            <person name="Nnadi N.E."/>
            <person name="Vos R."/>
            <person name="Hasami M.H."/>
            <person name="Devisetty U.K."/>
            <person name="Aguiy J.C."/>
        </authorList>
    </citation>
    <scope>NUCLEOTIDE SEQUENCE [LARGE SCALE GENOMIC DNA]</scope>
    <source>
        <strain evidence="1">JCA_2017</strain>
    </source>
</reference>
<keyword evidence="2" id="KW-1185">Reference proteome</keyword>
<dbReference type="Proteomes" id="UP000257109">
    <property type="component" value="Unassembled WGS sequence"/>
</dbReference>
<feature type="non-terminal residue" evidence="1">
    <location>
        <position position="1"/>
    </location>
</feature>
<proteinExistence type="predicted"/>
<protein>
    <recommendedName>
        <fullName evidence="3">Mitochondrial protein</fullName>
    </recommendedName>
</protein>
<accession>A0A371HI29</accession>
<dbReference type="AlphaFoldDB" id="A0A371HI29"/>
<dbReference type="OrthoDB" id="128382at2759"/>